<reference evidence="1" key="2">
    <citation type="journal article" date="2015" name="Data Brief">
        <title>Shoot transcriptome of the giant reed, Arundo donax.</title>
        <authorList>
            <person name="Barrero R.A."/>
            <person name="Guerrero F.D."/>
            <person name="Moolhuijzen P."/>
            <person name="Goolsby J.A."/>
            <person name="Tidwell J."/>
            <person name="Bellgard S.E."/>
            <person name="Bellgard M.I."/>
        </authorList>
    </citation>
    <scope>NUCLEOTIDE SEQUENCE</scope>
    <source>
        <tissue evidence="1">Shoot tissue taken approximately 20 cm above the soil surface</tissue>
    </source>
</reference>
<name>A0A0A8YW08_ARUDO</name>
<organism evidence="1">
    <name type="scientific">Arundo donax</name>
    <name type="common">Giant reed</name>
    <name type="synonym">Donax arundinaceus</name>
    <dbReference type="NCBI Taxonomy" id="35708"/>
    <lineage>
        <taxon>Eukaryota</taxon>
        <taxon>Viridiplantae</taxon>
        <taxon>Streptophyta</taxon>
        <taxon>Embryophyta</taxon>
        <taxon>Tracheophyta</taxon>
        <taxon>Spermatophyta</taxon>
        <taxon>Magnoliopsida</taxon>
        <taxon>Liliopsida</taxon>
        <taxon>Poales</taxon>
        <taxon>Poaceae</taxon>
        <taxon>PACMAD clade</taxon>
        <taxon>Arundinoideae</taxon>
        <taxon>Arundineae</taxon>
        <taxon>Arundo</taxon>
    </lineage>
</organism>
<sequence length="47" mass="5462">MRAASHVLLCNMSFLEKLFPSYSTVHLHYVIDGRNWNSNSDYTRSIS</sequence>
<protein>
    <submittedName>
        <fullName evidence="1">Uncharacterized protein</fullName>
    </submittedName>
</protein>
<evidence type="ECO:0000313" key="1">
    <source>
        <dbReference type="EMBL" id="JAD26802.1"/>
    </source>
</evidence>
<accession>A0A0A8YW08</accession>
<proteinExistence type="predicted"/>
<reference evidence="1" key="1">
    <citation type="submission" date="2014-09" db="EMBL/GenBank/DDBJ databases">
        <authorList>
            <person name="Magalhaes I.L.F."/>
            <person name="Oliveira U."/>
            <person name="Santos F.R."/>
            <person name="Vidigal T.H.D.A."/>
            <person name="Brescovit A.D."/>
            <person name="Santos A.J."/>
        </authorList>
    </citation>
    <scope>NUCLEOTIDE SEQUENCE</scope>
    <source>
        <tissue evidence="1">Shoot tissue taken approximately 20 cm above the soil surface</tissue>
    </source>
</reference>
<dbReference type="EMBL" id="GBRH01271093">
    <property type="protein sequence ID" value="JAD26802.1"/>
    <property type="molecule type" value="Transcribed_RNA"/>
</dbReference>
<dbReference type="AlphaFoldDB" id="A0A0A8YW08"/>